<dbReference type="SMART" id="SM00355">
    <property type="entry name" value="ZnF_C2H2"/>
    <property type="match status" value="7"/>
</dbReference>
<evidence type="ECO:0000256" key="4">
    <source>
        <dbReference type="SAM" id="MobiDB-lite"/>
    </source>
</evidence>
<feature type="domain" description="C2H2-type" evidence="5">
    <location>
        <begin position="133"/>
        <end position="160"/>
    </location>
</feature>
<keyword evidence="2" id="KW-0677">Repeat</keyword>
<evidence type="ECO:0000256" key="1">
    <source>
        <dbReference type="ARBA" id="ARBA00022723"/>
    </source>
</evidence>
<dbReference type="SUPFAM" id="SSF57667">
    <property type="entry name" value="beta-beta-alpha zinc fingers"/>
    <property type="match status" value="4"/>
</dbReference>
<dbReference type="InterPro" id="IPR050758">
    <property type="entry name" value="Znf_C2H2-type"/>
</dbReference>
<feature type="domain" description="C2H2-type" evidence="5">
    <location>
        <begin position="217"/>
        <end position="241"/>
    </location>
</feature>
<protein>
    <submittedName>
        <fullName evidence="6">ZN583-like protein</fullName>
    </submittedName>
</protein>
<keyword evidence="3" id="KW-0863">Zinc-finger</keyword>
<evidence type="ECO:0000256" key="2">
    <source>
        <dbReference type="ARBA" id="ARBA00022737"/>
    </source>
</evidence>
<feature type="domain" description="C2H2-type" evidence="5">
    <location>
        <begin position="105"/>
        <end position="132"/>
    </location>
</feature>
<evidence type="ECO:0000259" key="5">
    <source>
        <dbReference type="PROSITE" id="PS50157"/>
    </source>
</evidence>
<feature type="domain" description="C2H2-type" evidence="5">
    <location>
        <begin position="161"/>
        <end position="188"/>
    </location>
</feature>
<feature type="region of interest" description="Disordered" evidence="4">
    <location>
        <begin position="307"/>
        <end position="328"/>
    </location>
</feature>
<feature type="domain" description="C2H2-type" evidence="5">
    <location>
        <begin position="49"/>
        <end position="76"/>
    </location>
</feature>
<keyword evidence="7" id="KW-1185">Reference proteome</keyword>
<dbReference type="PROSITE" id="PS00028">
    <property type="entry name" value="ZINC_FINGER_C2H2_1"/>
    <property type="match status" value="7"/>
</dbReference>
<organism evidence="6 7">
    <name type="scientific">Mya arenaria</name>
    <name type="common">Soft-shell clam</name>
    <dbReference type="NCBI Taxonomy" id="6604"/>
    <lineage>
        <taxon>Eukaryota</taxon>
        <taxon>Metazoa</taxon>
        <taxon>Spiralia</taxon>
        <taxon>Lophotrochozoa</taxon>
        <taxon>Mollusca</taxon>
        <taxon>Bivalvia</taxon>
        <taxon>Autobranchia</taxon>
        <taxon>Heteroconchia</taxon>
        <taxon>Euheterodonta</taxon>
        <taxon>Imparidentia</taxon>
        <taxon>Neoheterodontei</taxon>
        <taxon>Myida</taxon>
        <taxon>Myoidea</taxon>
        <taxon>Myidae</taxon>
        <taxon>Mya</taxon>
    </lineage>
</organism>
<feature type="domain" description="C2H2-type" evidence="5">
    <location>
        <begin position="189"/>
        <end position="216"/>
    </location>
</feature>
<dbReference type="InterPro" id="IPR036236">
    <property type="entry name" value="Znf_C2H2_sf"/>
</dbReference>
<accession>A0ABY7E8S6</accession>
<dbReference type="PROSITE" id="PS50157">
    <property type="entry name" value="ZINC_FINGER_C2H2_2"/>
    <property type="match status" value="7"/>
</dbReference>
<dbReference type="Pfam" id="PF00096">
    <property type="entry name" value="zf-C2H2"/>
    <property type="match status" value="6"/>
</dbReference>
<gene>
    <name evidence="6" type="ORF">MAR_020365</name>
</gene>
<reference evidence="6" key="1">
    <citation type="submission" date="2022-11" db="EMBL/GenBank/DDBJ databases">
        <title>Centuries of genome instability and evolution in soft-shell clam transmissible cancer (bioRxiv).</title>
        <authorList>
            <person name="Hart S.F.M."/>
            <person name="Yonemitsu M.A."/>
            <person name="Giersch R.M."/>
            <person name="Beal B.F."/>
            <person name="Arriagada G."/>
            <person name="Davis B.W."/>
            <person name="Ostrander E.A."/>
            <person name="Goff S.P."/>
            <person name="Metzger M.J."/>
        </authorList>
    </citation>
    <scope>NUCLEOTIDE SEQUENCE</scope>
    <source>
        <strain evidence="6">MELC-2E11</strain>
        <tissue evidence="6">Siphon/mantle</tissue>
    </source>
</reference>
<keyword evidence="3" id="KW-0862">Zinc</keyword>
<dbReference type="InterPro" id="IPR013087">
    <property type="entry name" value="Znf_C2H2_type"/>
</dbReference>
<evidence type="ECO:0000256" key="3">
    <source>
        <dbReference type="PROSITE-ProRule" id="PRU00042"/>
    </source>
</evidence>
<name>A0ABY7E8S6_MYAAR</name>
<evidence type="ECO:0000313" key="6">
    <source>
        <dbReference type="EMBL" id="WAR04996.1"/>
    </source>
</evidence>
<dbReference type="EMBL" id="CP111016">
    <property type="protein sequence ID" value="WAR04996.1"/>
    <property type="molecule type" value="Genomic_DNA"/>
</dbReference>
<dbReference type="PANTHER" id="PTHR23234:SF10">
    <property type="entry name" value="RIKEN CDNA 6720489N17 GENE-RELATED"/>
    <property type="match status" value="1"/>
</dbReference>
<proteinExistence type="predicted"/>
<dbReference type="PANTHER" id="PTHR23234">
    <property type="entry name" value="ZNF44 PROTEIN"/>
    <property type="match status" value="1"/>
</dbReference>
<evidence type="ECO:0000313" key="7">
    <source>
        <dbReference type="Proteomes" id="UP001164746"/>
    </source>
</evidence>
<keyword evidence="1" id="KW-0479">Metal-binding</keyword>
<feature type="domain" description="C2H2-type" evidence="5">
    <location>
        <begin position="77"/>
        <end position="104"/>
    </location>
</feature>
<sequence>MEDETKEQICPSDAIQNALEEAHRKQLLLESLEEGSGFTNSNDKEKKMYNCTICKKKFVKKSYLNSHIITHTGETPFRCEFCNKGFNVRSNRNVHRRIHTGQRPHDCELCEKSFRQAGQLEYHMRFHRGEKPFLCPWCARSFRNSSGLTTHQRTHTGEKPFSCDVCQRSFSTSTSLKTHRVTHSGKMLFECPVCGREFNRKNNLNVHIKRHDKNRKYSCPECSNGFVMRAHVLKHLKKAHAIGLNEVKQKYNFLLEKSDCKEDEVKRIESKKYENNATRNCIKLIKDENGDTKYLTCDIEMKVENTKNERNGRNEEESSGTIKGDFPEEDEQNIADIKYNETHDIVNTQGSISDIENELTDISTAENGKTNRSNDKKAMNSIYRQAVVVNDSSCSRNNTHEMEGVFENSSIKDVMSENFAYNSGSEMEGFSSLNPYLTMNDTKLDINISVKSEPIFIEVADATAEDQGMGADDFTKYIKTEQRKLDDTVDGKHFLQKGLDKTDTVQSSESHSTMYLDAVIKQEKTDETK</sequence>
<dbReference type="Gene3D" id="3.30.160.60">
    <property type="entry name" value="Classic Zinc Finger"/>
    <property type="match status" value="6"/>
</dbReference>
<dbReference type="Proteomes" id="UP001164746">
    <property type="component" value="Chromosome 5"/>
</dbReference>
<feature type="compositionally biased region" description="Basic and acidic residues" evidence="4">
    <location>
        <begin position="307"/>
        <end position="316"/>
    </location>
</feature>